<dbReference type="Pfam" id="PF22278">
    <property type="entry name" value="DUF6958"/>
    <property type="match status" value="1"/>
</dbReference>
<accession>A0A6J4S070</accession>
<dbReference type="EMBL" id="CADCVO010000227">
    <property type="protein sequence ID" value="CAA9486057.1"/>
    <property type="molecule type" value="Genomic_DNA"/>
</dbReference>
<dbReference type="InterPro" id="IPR054233">
    <property type="entry name" value="DUF6958"/>
</dbReference>
<dbReference type="AlphaFoldDB" id="A0A6J4S070"/>
<proteinExistence type="predicted"/>
<sequence length="136" mass="15306">MLRGGSRPVREVMAIERDPHAGPIPAAALEADRAARRRGRVEILNATRPGGMDGWTMDLRQYELLRELILDEVGEDGVLLKDLVAVAQERLGDHELFPGGRLRNYVTYAKVDLEARCEVERVPRSSPQRVVRRRPG</sequence>
<name>A0A6J4S070_9ACTN</name>
<reference evidence="1" key="1">
    <citation type="submission" date="2020-02" db="EMBL/GenBank/DDBJ databases">
        <authorList>
            <person name="Meier V. D."/>
        </authorList>
    </citation>
    <scope>NUCLEOTIDE SEQUENCE</scope>
    <source>
        <strain evidence="1">AVDCRST_MAG13</strain>
    </source>
</reference>
<protein>
    <submittedName>
        <fullName evidence="1">Uncharacterized protein</fullName>
    </submittedName>
</protein>
<organism evidence="1">
    <name type="scientific">uncultured Solirubrobacteraceae bacterium</name>
    <dbReference type="NCBI Taxonomy" id="1162706"/>
    <lineage>
        <taxon>Bacteria</taxon>
        <taxon>Bacillati</taxon>
        <taxon>Actinomycetota</taxon>
        <taxon>Thermoleophilia</taxon>
        <taxon>Solirubrobacterales</taxon>
        <taxon>Solirubrobacteraceae</taxon>
        <taxon>environmental samples</taxon>
    </lineage>
</organism>
<gene>
    <name evidence="1" type="ORF">AVDCRST_MAG13-1456</name>
</gene>
<evidence type="ECO:0000313" key="1">
    <source>
        <dbReference type="EMBL" id="CAA9486057.1"/>
    </source>
</evidence>